<dbReference type="GO" id="GO:0035673">
    <property type="term" value="F:oligopeptide transmembrane transporter activity"/>
    <property type="evidence" value="ECO:0007669"/>
    <property type="project" value="InterPro"/>
</dbReference>
<keyword evidence="4 6" id="KW-1133">Transmembrane helix</keyword>
<evidence type="ECO:0000256" key="6">
    <source>
        <dbReference type="SAM" id="Phobius"/>
    </source>
</evidence>
<dbReference type="NCBIfam" id="TIGR00728">
    <property type="entry name" value="OPT_sfam"/>
    <property type="match status" value="1"/>
</dbReference>
<dbReference type="PANTHER" id="PTHR31645">
    <property type="entry name" value="OLIGOPEPTIDE TRANSPORTER YGL114W-RELATED"/>
    <property type="match status" value="1"/>
</dbReference>
<dbReference type="InterPro" id="IPR004813">
    <property type="entry name" value="OPT"/>
</dbReference>
<evidence type="ECO:0000256" key="3">
    <source>
        <dbReference type="ARBA" id="ARBA00022692"/>
    </source>
</evidence>
<feature type="transmembrane region" description="Helical" evidence="6">
    <location>
        <begin position="21"/>
        <end position="43"/>
    </location>
</feature>
<feature type="transmembrane region" description="Helical" evidence="6">
    <location>
        <begin position="379"/>
        <end position="404"/>
    </location>
</feature>
<dbReference type="InterPro" id="IPR045035">
    <property type="entry name" value="YSL-like"/>
</dbReference>
<feature type="transmembrane region" description="Helical" evidence="6">
    <location>
        <begin position="49"/>
        <end position="67"/>
    </location>
</feature>
<feature type="transmembrane region" description="Helical" evidence="6">
    <location>
        <begin position="565"/>
        <end position="585"/>
    </location>
</feature>
<comment type="subcellular location">
    <subcellularLocation>
        <location evidence="1">Membrane</location>
        <topology evidence="1">Multi-pass membrane protein</topology>
    </subcellularLocation>
</comment>
<feature type="transmembrane region" description="Helical" evidence="6">
    <location>
        <begin position="652"/>
        <end position="671"/>
    </location>
</feature>
<organism evidence="7 8">
    <name type="scientific">Paraflavitalea soli</name>
    <dbReference type="NCBI Taxonomy" id="2315862"/>
    <lineage>
        <taxon>Bacteria</taxon>
        <taxon>Pseudomonadati</taxon>
        <taxon>Bacteroidota</taxon>
        <taxon>Chitinophagia</taxon>
        <taxon>Chitinophagales</taxon>
        <taxon>Chitinophagaceae</taxon>
        <taxon>Paraflavitalea</taxon>
    </lineage>
</organism>
<keyword evidence="3 6" id="KW-0812">Transmembrane</keyword>
<gene>
    <name evidence="7" type="ORF">D3H65_26240</name>
</gene>
<dbReference type="Pfam" id="PF03169">
    <property type="entry name" value="OPT"/>
    <property type="match status" value="1"/>
</dbReference>
<keyword evidence="2" id="KW-0813">Transport</keyword>
<reference evidence="7 8" key="1">
    <citation type="submission" date="2018-09" db="EMBL/GenBank/DDBJ databases">
        <title>Genome sequencing of strain 6GH32-13.</title>
        <authorList>
            <person name="Weon H.-Y."/>
            <person name="Heo J."/>
            <person name="Kwon S.-W."/>
        </authorList>
    </citation>
    <scope>NUCLEOTIDE SEQUENCE [LARGE SCALE GENOMIC DNA]</scope>
    <source>
        <strain evidence="7 8">5GH32-13</strain>
    </source>
</reference>
<feature type="transmembrane region" description="Helical" evidence="6">
    <location>
        <begin position="538"/>
        <end position="559"/>
    </location>
</feature>
<protein>
    <submittedName>
        <fullName evidence="7">OPT family oligopeptide transporter</fullName>
    </submittedName>
</protein>
<dbReference type="KEGG" id="pseg:D3H65_26240"/>
<dbReference type="Proteomes" id="UP000263900">
    <property type="component" value="Chromosome"/>
</dbReference>
<feature type="transmembrane region" description="Helical" evidence="6">
    <location>
        <begin position="232"/>
        <end position="252"/>
    </location>
</feature>
<dbReference type="EMBL" id="CP032157">
    <property type="protein sequence ID" value="AXY77267.1"/>
    <property type="molecule type" value="Genomic_DNA"/>
</dbReference>
<feature type="transmembrane region" description="Helical" evidence="6">
    <location>
        <begin position="348"/>
        <end position="367"/>
    </location>
</feature>
<feature type="transmembrane region" description="Helical" evidence="6">
    <location>
        <begin position="475"/>
        <end position="495"/>
    </location>
</feature>
<dbReference type="OrthoDB" id="9809340at2"/>
<evidence type="ECO:0000256" key="4">
    <source>
        <dbReference type="ARBA" id="ARBA00022989"/>
    </source>
</evidence>
<feature type="transmembrane region" description="Helical" evidence="6">
    <location>
        <begin position="112"/>
        <end position="131"/>
    </location>
</feature>
<evidence type="ECO:0000256" key="1">
    <source>
        <dbReference type="ARBA" id="ARBA00004141"/>
    </source>
</evidence>
<evidence type="ECO:0000313" key="8">
    <source>
        <dbReference type="Proteomes" id="UP000263900"/>
    </source>
</evidence>
<keyword evidence="8" id="KW-1185">Reference proteome</keyword>
<proteinExistence type="predicted"/>
<evidence type="ECO:0000256" key="5">
    <source>
        <dbReference type="ARBA" id="ARBA00023136"/>
    </source>
</evidence>
<accession>A0A3B7MTT1</accession>
<name>A0A3B7MTT1_9BACT</name>
<evidence type="ECO:0000256" key="2">
    <source>
        <dbReference type="ARBA" id="ARBA00022448"/>
    </source>
</evidence>
<sequence>MAEKKFQPFVSPETNMAEFTLKSVLVGSAFGIIFGAATVYLALKAGLTVSASIPIAVMAITLSRLFLKTTILENNIIQTTGSAGESIAAGVVFTLPGFLFLSEKNSADYFNYFTILILAILGGILGTLMMIPLRKPLIVKEHDTLPYPEGTACASVLKAGEKGGDFAKTAFYGLGVAFAYAFLQKILHLIAETPTYITKQTHKFFPSARTSAEITPEYLGVGYIVGPKIGGVLVAGSVLCWYVFIPFLATIVPGDVVANQLIKLGYLSSLTQVGGPGGWNPDTHLFNDLPTALYRAYVRQVGAGAVAAGGFITLIKTIPTIISSFKGSLGSLKGGASTEAVKRTDRDLSMKVVGIGSLLMIVLISILPQLPGTGFGSKLLIGILVVIFGAFFVTVSSRIVGLIGSSNNPISGMTIATLMGTCLVFIAVGWTGKVYEPMALVVGGLICIAAANAGATSQDLKTGYLVGATPRFQQIALFIGAIVSSVAIGLTVKILDTPTQEMVQQGITHAIGTDKYPAPQGTLMATLIKGILSFNLDWQFVLVGVAIAIMMELCGIKALSFAIGIYLPLATTLPIFIGGAIRGIVDYKHKKRGEAVAAEEEDLRKGNLFATGLVAGGALAGVIVAFLSSSDKISGGLAKINMEHGLTESLGVNSYFLLGVVFFALMAFILYRVGMQKNPEETTIKH</sequence>
<dbReference type="GO" id="GO:0016020">
    <property type="term" value="C:membrane"/>
    <property type="evidence" value="ECO:0007669"/>
    <property type="project" value="UniProtKB-SubCell"/>
</dbReference>
<dbReference type="PANTHER" id="PTHR31645:SF0">
    <property type="entry name" value="OLIGOPEPTIDE TRANSPORTER YGL114W-RELATED"/>
    <property type="match status" value="1"/>
</dbReference>
<evidence type="ECO:0000313" key="7">
    <source>
        <dbReference type="EMBL" id="AXY77267.1"/>
    </source>
</evidence>
<feature type="transmembrane region" description="Helical" evidence="6">
    <location>
        <begin position="79"/>
        <end position="100"/>
    </location>
</feature>
<dbReference type="RefSeq" id="WP_119053143.1">
    <property type="nucleotide sequence ID" value="NZ_CP032157.1"/>
</dbReference>
<feature type="transmembrane region" description="Helical" evidence="6">
    <location>
        <begin position="410"/>
        <end position="430"/>
    </location>
</feature>
<keyword evidence="5 6" id="KW-0472">Membrane</keyword>
<feature type="transmembrane region" description="Helical" evidence="6">
    <location>
        <begin position="606"/>
        <end position="627"/>
    </location>
</feature>
<dbReference type="AlphaFoldDB" id="A0A3B7MTT1"/>